<keyword evidence="3" id="KW-1185">Reference proteome</keyword>
<gene>
    <name evidence="2" type="ORF">B0H63DRAFT_499298</name>
</gene>
<name>A0AAE0P898_9PEZI</name>
<evidence type="ECO:0000313" key="2">
    <source>
        <dbReference type="EMBL" id="KAK3395144.1"/>
    </source>
</evidence>
<dbReference type="Proteomes" id="UP001285441">
    <property type="component" value="Unassembled WGS sequence"/>
</dbReference>
<evidence type="ECO:0000313" key="3">
    <source>
        <dbReference type="Proteomes" id="UP001285441"/>
    </source>
</evidence>
<dbReference type="EMBL" id="JAULSW010000001">
    <property type="protein sequence ID" value="KAK3395144.1"/>
    <property type="molecule type" value="Genomic_DNA"/>
</dbReference>
<evidence type="ECO:0008006" key="4">
    <source>
        <dbReference type="Google" id="ProtNLM"/>
    </source>
</evidence>
<feature type="chain" id="PRO_5041922434" description="Secreted protein" evidence="1">
    <location>
        <begin position="21"/>
        <end position="113"/>
    </location>
</feature>
<comment type="caution">
    <text evidence="2">The sequence shown here is derived from an EMBL/GenBank/DDBJ whole genome shotgun (WGS) entry which is preliminary data.</text>
</comment>
<keyword evidence="1" id="KW-0732">Signal</keyword>
<dbReference type="AlphaFoldDB" id="A0AAE0P898"/>
<evidence type="ECO:0000256" key="1">
    <source>
        <dbReference type="SAM" id="SignalP"/>
    </source>
</evidence>
<sequence>MTANFGPFIGLLLLAPPCPSAHINPEQILQPTPFVETYLPLSLFLGAIKSQEPHPCPTQGTNTPQYHGISTAIYDLGTICVRSYAMCPLMSWERLFVFESCPKRGSSYRLSTT</sequence>
<proteinExistence type="predicted"/>
<accession>A0AAE0P898</accession>
<feature type="signal peptide" evidence="1">
    <location>
        <begin position="1"/>
        <end position="20"/>
    </location>
</feature>
<reference evidence="2" key="1">
    <citation type="journal article" date="2023" name="Mol. Phylogenet. Evol.">
        <title>Genome-scale phylogeny and comparative genomics of the fungal order Sordariales.</title>
        <authorList>
            <person name="Hensen N."/>
            <person name="Bonometti L."/>
            <person name="Westerberg I."/>
            <person name="Brannstrom I.O."/>
            <person name="Guillou S."/>
            <person name="Cros-Aarteil S."/>
            <person name="Calhoun S."/>
            <person name="Haridas S."/>
            <person name="Kuo A."/>
            <person name="Mondo S."/>
            <person name="Pangilinan J."/>
            <person name="Riley R."/>
            <person name="LaButti K."/>
            <person name="Andreopoulos B."/>
            <person name="Lipzen A."/>
            <person name="Chen C."/>
            <person name="Yan M."/>
            <person name="Daum C."/>
            <person name="Ng V."/>
            <person name="Clum A."/>
            <person name="Steindorff A."/>
            <person name="Ohm R.A."/>
            <person name="Martin F."/>
            <person name="Silar P."/>
            <person name="Natvig D.O."/>
            <person name="Lalanne C."/>
            <person name="Gautier V."/>
            <person name="Ament-Velasquez S.L."/>
            <person name="Kruys A."/>
            <person name="Hutchinson M.I."/>
            <person name="Powell A.J."/>
            <person name="Barry K."/>
            <person name="Miller A.N."/>
            <person name="Grigoriev I.V."/>
            <person name="Debuchy R."/>
            <person name="Gladieux P."/>
            <person name="Hiltunen Thoren M."/>
            <person name="Johannesson H."/>
        </authorList>
    </citation>
    <scope>NUCLEOTIDE SEQUENCE</scope>
    <source>
        <strain evidence="2">CBS 232.78</strain>
    </source>
</reference>
<reference evidence="2" key="2">
    <citation type="submission" date="2023-06" db="EMBL/GenBank/DDBJ databases">
        <authorList>
            <consortium name="Lawrence Berkeley National Laboratory"/>
            <person name="Haridas S."/>
            <person name="Hensen N."/>
            <person name="Bonometti L."/>
            <person name="Westerberg I."/>
            <person name="Brannstrom I.O."/>
            <person name="Guillou S."/>
            <person name="Cros-Aarteil S."/>
            <person name="Calhoun S."/>
            <person name="Kuo A."/>
            <person name="Mondo S."/>
            <person name="Pangilinan J."/>
            <person name="Riley R."/>
            <person name="LaButti K."/>
            <person name="Andreopoulos B."/>
            <person name="Lipzen A."/>
            <person name="Chen C."/>
            <person name="Yanf M."/>
            <person name="Daum C."/>
            <person name="Ng V."/>
            <person name="Clum A."/>
            <person name="Steindorff A."/>
            <person name="Ohm R."/>
            <person name="Martin F."/>
            <person name="Silar P."/>
            <person name="Natvig D."/>
            <person name="Lalanne C."/>
            <person name="Gautier V."/>
            <person name="Ament-velasquez S.L."/>
            <person name="Kruys A."/>
            <person name="Hutchinson M.I."/>
            <person name="Powell A.J."/>
            <person name="Barry K."/>
            <person name="Miller A.N."/>
            <person name="Grigoriev I.V."/>
            <person name="Debuchy R."/>
            <person name="Gladieux P."/>
            <person name="Thoren M.H."/>
            <person name="Johannesson H."/>
        </authorList>
    </citation>
    <scope>NUCLEOTIDE SEQUENCE</scope>
    <source>
        <strain evidence="2">CBS 232.78</strain>
    </source>
</reference>
<protein>
    <recommendedName>
        <fullName evidence="4">Secreted protein</fullName>
    </recommendedName>
</protein>
<organism evidence="2 3">
    <name type="scientific">Podospora didyma</name>
    <dbReference type="NCBI Taxonomy" id="330526"/>
    <lineage>
        <taxon>Eukaryota</taxon>
        <taxon>Fungi</taxon>
        <taxon>Dikarya</taxon>
        <taxon>Ascomycota</taxon>
        <taxon>Pezizomycotina</taxon>
        <taxon>Sordariomycetes</taxon>
        <taxon>Sordariomycetidae</taxon>
        <taxon>Sordariales</taxon>
        <taxon>Podosporaceae</taxon>
        <taxon>Podospora</taxon>
    </lineage>
</organism>